<dbReference type="Pfam" id="PF13917">
    <property type="entry name" value="zf-CCHC_3"/>
    <property type="match status" value="1"/>
</dbReference>
<gene>
    <name evidence="2" type="ORF">ASPVEDRAFT_119823</name>
</gene>
<evidence type="ECO:0000313" key="3">
    <source>
        <dbReference type="Proteomes" id="UP000184073"/>
    </source>
</evidence>
<dbReference type="RefSeq" id="XP_040663413.1">
    <property type="nucleotide sequence ID" value="XM_040805739.1"/>
</dbReference>
<protein>
    <recommendedName>
        <fullName evidence="4">Zinc knuckle-domain-containing protein</fullName>
    </recommendedName>
</protein>
<feature type="compositionally biased region" description="Low complexity" evidence="1">
    <location>
        <begin position="122"/>
        <end position="141"/>
    </location>
</feature>
<feature type="compositionally biased region" description="Polar residues" evidence="1">
    <location>
        <begin position="255"/>
        <end position="266"/>
    </location>
</feature>
<name>A0A1L9P7Y7_ASPVE</name>
<keyword evidence="3" id="KW-1185">Reference proteome</keyword>
<feature type="region of interest" description="Disordered" evidence="1">
    <location>
        <begin position="55"/>
        <end position="305"/>
    </location>
</feature>
<dbReference type="Proteomes" id="UP000184073">
    <property type="component" value="Unassembled WGS sequence"/>
</dbReference>
<feature type="compositionally biased region" description="Basic and acidic residues" evidence="1">
    <location>
        <begin position="267"/>
        <end position="287"/>
    </location>
</feature>
<feature type="compositionally biased region" description="Low complexity" evidence="1">
    <location>
        <begin position="60"/>
        <end position="74"/>
    </location>
</feature>
<dbReference type="AlphaFoldDB" id="A0A1L9P7Y7"/>
<feature type="compositionally biased region" description="Low complexity" evidence="1">
    <location>
        <begin position="174"/>
        <end position="185"/>
    </location>
</feature>
<evidence type="ECO:0000256" key="1">
    <source>
        <dbReference type="SAM" id="MobiDB-lite"/>
    </source>
</evidence>
<proteinExistence type="predicted"/>
<evidence type="ECO:0008006" key="4">
    <source>
        <dbReference type="Google" id="ProtNLM"/>
    </source>
</evidence>
<feature type="compositionally biased region" description="Basic residues" evidence="1">
    <location>
        <begin position="192"/>
        <end position="204"/>
    </location>
</feature>
<feature type="compositionally biased region" description="Basic and acidic residues" evidence="1">
    <location>
        <begin position="205"/>
        <end position="234"/>
    </location>
</feature>
<feature type="compositionally biased region" description="Basic and acidic residues" evidence="1">
    <location>
        <begin position="144"/>
        <end position="162"/>
    </location>
</feature>
<evidence type="ECO:0000313" key="2">
    <source>
        <dbReference type="EMBL" id="OJI97650.1"/>
    </source>
</evidence>
<dbReference type="OrthoDB" id="437973at2759"/>
<organism evidence="2 3">
    <name type="scientific">Aspergillus versicolor CBS 583.65</name>
    <dbReference type="NCBI Taxonomy" id="1036611"/>
    <lineage>
        <taxon>Eukaryota</taxon>
        <taxon>Fungi</taxon>
        <taxon>Dikarya</taxon>
        <taxon>Ascomycota</taxon>
        <taxon>Pezizomycotina</taxon>
        <taxon>Eurotiomycetes</taxon>
        <taxon>Eurotiomycetidae</taxon>
        <taxon>Eurotiales</taxon>
        <taxon>Aspergillaceae</taxon>
        <taxon>Aspergillus</taxon>
        <taxon>Aspergillus subgen. Nidulantes</taxon>
    </lineage>
</organism>
<accession>A0A1L9P7Y7</accession>
<dbReference type="EMBL" id="KV878125">
    <property type="protein sequence ID" value="OJI97650.1"/>
    <property type="molecule type" value="Genomic_DNA"/>
</dbReference>
<reference evidence="3" key="1">
    <citation type="journal article" date="2017" name="Genome Biol.">
        <title>Comparative genomics reveals high biological diversity and specific adaptations in the industrially and medically important fungal genus Aspergillus.</title>
        <authorList>
            <person name="de Vries R.P."/>
            <person name="Riley R."/>
            <person name="Wiebenga A."/>
            <person name="Aguilar-Osorio G."/>
            <person name="Amillis S."/>
            <person name="Uchima C.A."/>
            <person name="Anderluh G."/>
            <person name="Asadollahi M."/>
            <person name="Askin M."/>
            <person name="Barry K."/>
            <person name="Battaglia E."/>
            <person name="Bayram O."/>
            <person name="Benocci T."/>
            <person name="Braus-Stromeyer S.A."/>
            <person name="Caldana C."/>
            <person name="Canovas D."/>
            <person name="Cerqueira G.C."/>
            <person name="Chen F."/>
            <person name="Chen W."/>
            <person name="Choi C."/>
            <person name="Clum A."/>
            <person name="Dos Santos R.A."/>
            <person name="Damasio A.R."/>
            <person name="Diallinas G."/>
            <person name="Emri T."/>
            <person name="Fekete E."/>
            <person name="Flipphi M."/>
            <person name="Freyberg S."/>
            <person name="Gallo A."/>
            <person name="Gournas C."/>
            <person name="Habgood R."/>
            <person name="Hainaut M."/>
            <person name="Harispe M.L."/>
            <person name="Henrissat B."/>
            <person name="Hilden K.S."/>
            <person name="Hope R."/>
            <person name="Hossain A."/>
            <person name="Karabika E."/>
            <person name="Karaffa L."/>
            <person name="Karanyi Z."/>
            <person name="Krasevec N."/>
            <person name="Kuo A."/>
            <person name="Kusch H."/>
            <person name="LaButti K."/>
            <person name="Lagendijk E.L."/>
            <person name="Lapidus A."/>
            <person name="Levasseur A."/>
            <person name="Lindquist E."/>
            <person name="Lipzen A."/>
            <person name="Logrieco A.F."/>
            <person name="MacCabe A."/>
            <person name="Maekelae M.R."/>
            <person name="Malavazi I."/>
            <person name="Melin P."/>
            <person name="Meyer V."/>
            <person name="Mielnichuk N."/>
            <person name="Miskei M."/>
            <person name="Molnar A.P."/>
            <person name="Mule G."/>
            <person name="Ngan C.Y."/>
            <person name="Orejas M."/>
            <person name="Orosz E."/>
            <person name="Ouedraogo J.P."/>
            <person name="Overkamp K.M."/>
            <person name="Park H.-S."/>
            <person name="Perrone G."/>
            <person name="Piumi F."/>
            <person name="Punt P.J."/>
            <person name="Ram A.F."/>
            <person name="Ramon A."/>
            <person name="Rauscher S."/>
            <person name="Record E."/>
            <person name="Riano-Pachon D.M."/>
            <person name="Robert V."/>
            <person name="Roehrig J."/>
            <person name="Ruller R."/>
            <person name="Salamov A."/>
            <person name="Salih N.S."/>
            <person name="Samson R.A."/>
            <person name="Sandor E."/>
            <person name="Sanguinetti M."/>
            <person name="Schuetze T."/>
            <person name="Sepcic K."/>
            <person name="Shelest E."/>
            <person name="Sherlock G."/>
            <person name="Sophianopoulou V."/>
            <person name="Squina F.M."/>
            <person name="Sun H."/>
            <person name="Susca A."/>
            <person name="Todd R.B."/>
            <person name="Tsang A."/>
            <person name="Unkles S.E."/>
            <person name="van de Wiele N."/>
            <person name="van Rossen-Uffink D."/>
            <person name="Oliveira J.V."/>
            <person name="Vesth T.C."/>
            <person name="Visser J."/>
            <person name="Yu J.-H."/>
            <person name="Zhou M."/>
            <person name="Andersen M.R."/>
            <person name="Archer D.B."/>
            <person name="Baker S.E."/>
            <person name="Benoit I."/>
            <person name="Brakhage A.A."/>
            <person name="Braus G.H."/>
            <person name="Fischer R."/>
            <person name="Frisvad J.C."/>
            <person name="Goldman G.H."/>
            <person name="Houbraken J."/>
            <person name="Oakley B."/>
            <person name="Pocsi I."/>
            <person name="Scazzocchio C."/>
            <person name="Seiboth B."/>
            <person name="vanKuyk P.A."/>
            <person name="Wortman J."/>
            <person name="Dyer P.S."/>
            <person name="Grigoriev I.V."/>
        </authorList>
    </citation>
    <scope>NUCLEOTIDE SEQUENCE [LARGE SCALE GENOMIC DNA]</scope>
    <source>
        <strain evidence="3">CBS 583.65</strain>
    </source>
</reference>
<dbReference type="GeneID" id="63721250"/>
<dbReference type="VEuPathDB" id="FungiDB:ASPVEDRAFT_119823"/>
<feature type="compositionally biased region" description="Basic and acidic residues" evidence="1">
    <location>
        <begin position="94"/>
        <end position="104"/>
    </location>
</feature>
<sequence>MNRYRNAPGMRGPTKATASTLCQKCLKRDMYILTYYLRHYSYECKATAQERPYMARPSRTQQLQNPKLLPQLTTDVTEDAKRTEGTADALLAQREQERGRKRDLDELDPPDNHGQASKRTRSISTHSASSVSTISTNRSHSPSPRRERYGERSGETGSKSREPQSWSRKRRHSNSSSGYSASSNSSRERSHTRSPGRNIRRRRRESSPKERGRTRGLSRDGSRRERSRSRDMSKSRGTRGRRSMNGETDLDQGYAKQSSSMNQPNTYHHERRPDERNRAPPLRRERSLSPYSKRIALTQAMNMGR</sequence>